<evidence type="ECO:0000259" key="1">
    <source>
        <dbReference type="Pfam" id="PF10135"/>
    </source>
</evidence>
<evidence type="ECO:0000313" key="2">
    <source>
        <dbReference type="EMBL" id="KUP94745.1"/>
    </source>
</evidence>
<proteinExistence type="predicted"/>
<keyword evidence="3" id="KW-1185">Reference proteome</keyword>
<comment type="caution">
    <text evidence="2">The sequence shown here is derived from an EMBL/GenBank/DDBJ whole genome shotgun (WGS) entry which is preliminary data.</text>
</comment>
<name>A0A132C260_9RHOB</name>
<reference evidence="2 3" key="1">
    <citation type="submission" date="2015-12" db="EMBL/GenBank/DDBJ databases">
        <title>Genome sequence of the marine Rhodobacteraceae strain O3.65, Candidatus Tritonibacter horizontis.</title>
        <authorList>
            <person name="Poehlein A."/>
            <person name="Giebel H.A."/>
            <person name="Voget S."/>
            <person name="Brinkhoff T."/>
        </authorList>
    </citation>
    <scope>NUCLEOTIDE SEQUENCE [LARGE SCALE GENOMIC DNA]</scope>
    <source>
        <strain evidence="2 3">O3.65</strain>
    </source>
</reference>
<dbReference type="OrthoDB" id="7690273at2"/>
<feature type="domain" description="Flagellar protein FlgJ N-terminal" evidence="1">
    <location>
        <begin position="40"/>
        <end position="89"/>
    </location>
</feature>
<evidence type="ECO:0000313" key="3">
    <source>
        <dbReference type="Proteomes" id="UP000068382"/>
    </source>
</evidence>
<organism evidence="2 3">
    <name type="scientific">Tritonibacter horizontis</name>
    <dbReference type="NCBI Taxonomy" id="1768241"/>
    <lineage>
        <taxon>Bacteria</taxon>
        <taxon>Pseudomonadati</taxon>
        <taxon>Pseudomonadota</taxon>
        <taxon>Alphaproteobacteria</taxon>
        <taxon>Rhodobacterales</taxon>
        <taxon>Paracoccaceae</taxon>
        <taxon>Tritonibacter</taxon>
    </lineage>
</organism>
<dbReference type="EMBL" id="LPUY01000008">
    <property type="protein sequence ID" value="KUP94745.1"/>
    <property type="molecule type" value="Genomic_DNA"/>
</dbReference>
<dbReference type="PATRIC" id="fig|1768241.3.peg.79"/>
<gene>
    <name evidence="2" type="ORF">TRIHO_00780</name>
</gene>
<sequence length="96" mass="9760">MPIPSVSLPASVAPLQNAADQKDAALRQAALDLEASFLSEMLKAAGLGKAPEAFGGGAGEDQFAGLLVNEQARAMAESGGIGLAESIYNSLKDTQE</sequence>
<dbReference type="RefSeq" id="WP_068239146.1">
    <property type="nucleotide sequence ID" value="NZ_LPUY01000008.1"/>
</dbReference>
<dbReference type="Proteomes" id="UP000068382">
    <property type="component" value="Unassembled WGS sequence"/>
</dbReference>
<dbReference type="InterPro" id="IPR019301">
    <property type="entry name" value="Flagellar_prot_FlgJ_N"/>
</dbReference>
<dbReference type="AlphaFoldDB" id="A0A132C260"/>
<accession>A0A132C260</accession>
<protein>
    <submittedName>
        <fullName evidence="2">Chemotactic signal-response protein CheL</fullName>
    </submittedName>
</protein>
<dbReference type="Pfam" id="PF10135">
    <property type="entry name" value="Rod-binding"/>
    <property type="match status" value="1"/>
</dbReference>